<feature type="domain" description="AtuA-like ferredoxin-fold" evidence="1">
    <location>
        <begin position="4"/>
        <end position="102"/>
    </location>
</feature>
<dbReference type="PANTHER" id="PTHR47708">
    <property type="match status" value="1"/>
</dbReference>
<evidence type="ECO:0000259" key="1">
    <source>
        <dbReference type="Pfam" id="PF23544"/>
    </source>
</evidence>
<name>A0ABS2R1I5_9BACI</name>
<dbReference type="EMBL" id="JAFBFH010000002">
    <property type="protein sequence ID" value="MBM7713492.1"/>
    <property type="molecule type" value="Genomic_DNA"/>
</dbReference>
<dbReference type="PANTHER" id="PTHR47708:SF2">
    <property type="entry name" value="SI:CH73-132F6.5"/>
    <property type="match status" value="1"/>
</dbReference>
<comment type="caution">
    <text evidence="2">The sequence shown here is derived from an EMBL/GenBank/DDBJ whole genome shotgun (WGS) entry which is preliminary data.</text>
</comment>
<dbReference type="Pfam" id="PF23544">
    <property type="entry name" value="AtuA_ferredoxin"/>
    <property type="match status" value="1"/>
</dbReference>
<reference evidence="2 3" key="1">
    <citation type="submission" date="2021-01" db="EMBL/GenBank/DDBJ databases">
        <title>Genomic Encyclopedia of Type Strains, Phase IV (KMG-IV): sequencing the most valuable type-strain genomes for metagenomic binning, comparative biology and taxonomic classification.</title>
        <authorList>
            <person name="Goeker M."/>
        </authorList>
    </citation>
    <scope>NUCLEOTIDE SEQUENCE [LARGE SCALE GENOMIC DNA]</scope>
    <source>
        <strain evidence="2 3">DSM 105453</strain>
    </source>
</reference>
<gene>
    <name evidence="2" type="ORF">JOC94_000460</name>
</gene>
<organism evidence="2 3">
    <name type="scientific">Siminovitchia thermophila</name>
    <dbReference type="NCBI Taxonomy" id="1245522"/>
    <lineage>
        <taxon>Bacteria</taxon>
        <taxon>Bacillati</taxon>
        <taxon>Bacillota</taxon>
        <taxon>Bacilli</taxon>
        <taxon>Bacillales</taxon>
        <taxon>Bacillaceae</taxon>
        <taxon>Siminovitchia</taxon>
    </lineage>
</organism>
<accession>A0ABS2R1I5</accession>
<dbReference type="RefSeq" id="WP_205178307.1">
    <property type="nucleotide sequence ID" value="NZ_JAFBFH010000002.1"/>
</dbReference>
<evidence type="ECO:0000313" key="3">
    <source>
        <dbReference type="Proteomes" id="UP000823485"/>
    </source>
</evidence>
<keyword evidence="3" id="KW-1185">Reference proteome</keyword>
<protein>
    <recommendedName>
        <fullName evidence="1">AtuA-like ferredoxin-fold domain-containing protein</fullName>
    </recommendedName>
</protein>
<dbReference type="InterPro" id="IPR056362">
    <property type="entry name" value="AtuA-like_ferredoxin_dom"/>
</dbReference>
<sequence>MAKVKLKEIAHARSGDKGNTVNIAVFANHKDYYPLLVEQMTVARMTAFFKGLVLGEINRYELPNIEALNFVCYEALDGGGSSSMRIDHLGKCFGSNILRFEIEVPDSFNVK</sequence>
<dbReference type="Proteomes" id="UP000823485">
    <property type="component" value="Unassembled WGS sequence"/>
</dbReference>
<evidence type="ECO:0000313" key="2">
    <source>
        <dbReference type="EMBL" id="MBM7713492.1"/>
    </source>
</evidence>
<proteinExistence type="predicted"/>